<name>A0A3D8VHG1_9GAMM</name>
<comment type="cofactor">
    <cofactor evidence="1">
        <name>L-ascorbate</name>
        <dbReference type="ChEBI" id="CHEBI:38290"/>
    </cofactor>
</comment>
<keyword evidence="6" id="KW-0408">Iron</keyword>
<proteinExistence type="predicted"/>
<dbReference type="EMBL" id="QTJR01000002">
    <property type="protein sequence ID" value="RDY68817.1"/>
    <property type="molecule type" value="Genomic_DNA"/>
</dbReference>
<keyword evidence="9" id="KW-1185">Reference proteome</keyword>
<sequence>MNAAASAHWLPGDRLPDVCLRADDGTSRTLHAEFAGRPLWIATPVDAASAARLPRPPDGVIALCVGPAVPEGAASGWQSAAADPRWCAGLGIGLFWQADANLRLQTSQPLPINEAPKVAADVDALRGEQTFAIAPVLQIPDVFEPDLCAALIRHLEVDCAGGDVSAVLVMQDGEQRLQVDPDIKQRREVIPRDAQLEARMHERLMRRALPEIVRVFNFEVRRRDPFKLLAYPENAGYFRAHRDNETPDVAHRRFALSVNLNQGDYAGGEFRYPEFGPHLFSPPTGAALVFSCSMLHEVRPVERGTRYAMTTFLA</sequence>
<dbReference type="Gene3D" id="2.60.120.620">
    <property type="entry name" value="q2cbj1_9rhob like domain"/>
    <property type="match status" value="1"/>
</dbReference>
<dbReference type="InterPro" id="IPR005123">
    <property type="entry name" value="Oxoglu/Fe-dep_dioxygenase_dom"/>
</dbReference>
<dbReference type="GO" id="GO:0005506">
    <property type="term" value="F:iron ion binding"/>
    <property type="evidence" value="ECO:0007669"/>
    <property type="project" value="InterPro"/>
</dbReference>
<evidence type="ECO:0000256" key="3">
    <source>
        <dbReference type="ARBA" id="ARBA00022896"/>
    </source>
</evidence>
<dbReference type="AlphaFoldDB" id="A0A3D8VHG1"/>
<dbReference type="GO" id="GO:0051213">
    <property type="term" value="F:dioxygenase activity"/>
    <property type="evidence" value="ECO:0007669"/>
    <property type="project" value="UniProtKB-KW"/>
</dbReference>
<evidence type="ECO:0000256" key="1">
    <source>
        <dbReference type="ARBA" id="ARBA00001961"/>
    </source>
</evidence>
<gene>
    <name evidence="8" type="ORF">DX912_04805</name>
</gene>
<dbReference type="Pfam" id="PF13640">
    <property type="entry name" value="2OG-FeII_Oxy_3"/>
    <property type="match status" value="1"/>
</dbReference>
<comment type="caution">
    <text evidence="8">The sequence shown here is derived from an EMBL/GenBank/DDBJ whole genome shotgun (WGS) entry which is preliminary data.</text>
</comment>
<keyword evidence="2" id="KW-0479">Metal-binding</keyword>
<dbReference type="GO" id="GO:0031418">
    <property type="term" value="F:L-ascorbic acid binding"/>
    <property type="evidence" value="ECO:0007669"/>
    <property type="project" value="UniProtKB-KW"/>
</dbReference>
<keyword evidence="5" id="KW-0560">Oxidoreductase</keyword>
<organism evidence="8 9">
    <name type="scientific">Lysobacter soli</name>
    <dbReference type="NCBI Taxonomy" id="453783"/>
    <lineage>
        <taxon>Bacteria</taxon>
        <taxon>Pseudomonadati</taxon>
        <taxon>Pseudomonadota</taxon>
        <taxon>Gammaproteobacteria</taxon>
        <taxon>Lysobacterales</taxon>
        <taxon>Lysobacteraceae</taxon>
        <taxon>Lysobacter</taxon>
    </lineage>
</organism>
<keyword evidence="3" id="KW-0847">Vitamin C</keyword>
<dbReference type="RefSeq" id="WP_115841332.1">
    <property type="nucleotide sequence ID" value="NZ_CP183976.1"/>
</dbReference>
<evidence type="ECO:0000313" key="9">
    <source>
        <dbReference type="Proteomes" id="UP000256829"/>
    </source>
</evidence>
<dbReference type="InterPro" id="IPR044862">
    <property type="entry name" value="Pro_4_hyd_alph_FE2OG_OXY"/>
</dbReference>
<keyword evidence="4" id="KW-0223">Dioxygenase</keyword>
<evidence type="ECO:0000256" key="2">
    <source>
        <dbReference type="ARBA" id="ARBA00022723"/>
    </source>
</evidence>
<evidence type="ECO:0000256" key="4">
    <source>
        <dbReference type="ARBA" id="ARBA00022964"/>
    </source>
</evidence>
<dbReference type="Proteomes" id="UP000256829">
    <property type="component" value="Unassembled WGS sequence"/>
</dbReference>
<accession>A0A3D8VHG1</accession>
<evidence type="ECO:0000313" key="8">
    <source>
        <dbReference type="EMBL" id="RDY68817.1"/>
    </source>
</evidence>
<dbReference type="GO" id="GO:0016705">
    <property type="term" value="F:oxidoreductase activity, acting on paired donors, with incorporation or reduction of molecular oxygen"/>
    <property type="evidence" value="ECO:0007669"/>
    <property type="project" value="InterPro"/>
</dbReference>
<feature type="domain" description="Fe2OG dioxygenase" evidence="7">
    <location>
        <begin position="222"/>
        <end position="314"/>
    </location>
</feature>
<evidence type="ECO:0000256" key="5">
    <source>
        <dbReference type="ARBA" id="ARBA00023002"/>
    </source>
</evidence>
<evidence type="ECO:0000259" key="7">
    <source>
        <dbReference type="PROSITE" id="PS51471"/>
    </source>
</evidence>
<protein>
    <submittedName>
        <fullName evidence="8">2OG-Fe(II) oxygenase</fullName>
    </submittedName>
</protein>
<reference evidence="8 9" key="1">
    <citation type="submission" date="2018-08" db="EMBL/GenBank/DDBJ databases">
        <title>Lysobacter soli KCTC 22011, whole genome shotgun sequence.</title>
        <authorList>
            <person name="Zhang X."/>
            <person name="Feng G."/>
            <person name="Zhu H."/>
        </authorList>
    </citation>
    <scope>NUCLEOTIDE SEQUENCE [LARGE SCALE GENOMIC DNA]</scope>
    <source>
        <strain evidence="8 9">KCTC 22011</strain>
    </source>
</reference>
<dbReference type="InterPro" id="IPR006620">
    <property type="entry name" value="Pro_4_hyd_alph"/>
</dbReference>
<dbReference type="SMART" id="SM00702">
    <property type="entry name" value="P4Hc"/>
    <property type="match status" value="1"/>
</dbReference>
<dbReference type="PROSITE" id="PS51471">
    <property type="entry name" value="FE2OG_OXY"/>
    <property type="match status" value="1"/>
</dbReference>
<evidence type="ECO:0000256" key="6">
    <source>
        <dbReference type="ARBA" id="ARBA00023004"/>
    </source>
</evidence>